<dbReference type="RefSeq" id="WP_133870989.1">
    <property type="nucleotide sequence ID" value="NZ_SOAU01000001.1"/>
</dbReference>
<dbReference type="Proteomes" id="UP000294558">
    <property type="component" value="Unassembled WGS sequence"/>
</dbReference>
<evidence type="ECO:0000313" key="7">
    <source>
        <dbReference type="EMBL" id="TDT15549.1"/>
    </source>
</evidence>
<reference evidence="7 8" key="1">
    <citation type="submission" date="2019-03" db="EMBL/GenBank/DDBJ databases">
        <title>Sequencing the genomes of 1000 actinobacteria strains.</title>
        <authorList>
            <person name="Klenk H.-P."/>
        </authorList>
    </citation>
    <scope>NUCLEOTIDE SEQUENCE [LARGE SCALE GENOMIC DNA]</scope>
    <source>
        <strain evidence="7 8">DSM 18936</strain>
    </source>
</reference>
<keyword evidence="2" id="KW-1003">Cell membrane</keyword>
<organism evidence="7 8">
    <name type="scientific">Ilumatobacter fluminis</name>
    <dbReference type="NCBI Taxonomy" id="467091"/>
    <lineage>
        <taxon>Bacteria</taxon>
        <taxon>Bacillati</taxon>
        <taxon>Actinomycetota</taxon>
        <taxon>Acidimicrobiia</taxon>
        <taxon>Acidimicrobiales</taxon>
        <taxon>Ilumatobacteraceae</taxon>
        <taxon>Ilumatobacter</taxon>
    </lineage>
</organism>
<dbReference type="GO" id="GO:0005886">
    <property type="term" value="C:plasma membrane"/>
    <property type="evidence" value="ECO:0007669"/>
    <property type="project" value="UniProtKB-SubCell"/>
</dbReference>
<proteinExistence type="predicted"/>
<keyword evidence="8" id="KW-1185">Reference proteome</keyword>
<feature type="transmembrane region" description="Helical" evidence="6">
    <location>
        <begin position="89"/>
        <end position="110"/>
    </location>
</feature>
<dbReference type="CDD" id="cd06580">
    <property type="entry name" value="TM_PBP1_transp_TpRbsC_like"/>
    <property type="match status" value="1"/>
</dbReference>
<evidence type="ECO:0000256" key="2">
    <source>
        <dbReference type="ARBA" id="ARBA00022475"/>
    </source>
</evidence>
<dbReference type="InterPro" id="IPR001851">
    <property type="entry name" value="ABC_transp_permease"/>
</dbReference>
<evidence type="ECO:0000256" key="5">
    <source>
        <dbReference type="ARBA" id="ARBA00023136"/>
    </source>
</evidence>
<gene>
    <name evidence="7" type="ORF">BDK89_1121</name>
</gene>
<evidence type="ECO:0000256" key="3">
    <source>
        <dbReference type="ARBA" id="ARBA00022692"/>
    </source>
</evidence>
<feature type="transmembrane region" description="Helical" evidence="6">
    <location>
        <begin position="223"/>
        <end position="240"/>
    </location>
</feature>
<feature type="transmembrane region" description="Helical" evidence="6">
    <location>
        <begin position="32"/>
        <end position="54"/>
    </location>
</feature>
<feature type="transmembrane region" description="Helical" evidence="6">
    <location>
        <begin position="305"/>
        <end position="330"/>
    </location>
</feature>
<feature type="transmembrane region" description="Helical" evidence="6">
    <location>
        <begin position="117"/>
        <end position="138"/>
    </location>
</feature>
<dbReference type="AlphaFoldDB" id="A0A4R7HYG3"/>
<protein>
    <submittedName>
        <fullName evidence="7">Nucleoside ABC transporter membrane protein</fullName>
    </submittedName>
</protein>
<dbReference type="OrthoDB" id="9792579at2"/>
<keyword evidence="5 6" id="KW-0472">Membrane</keyword>
<evidence type="ECO:0000256" key="6">
    <source>
        <dbReference type="SAM" id="Phobius"/>
    </source>
</evidence>
<keyword evidence="3 6" id="KW-0812">Transmembrane</keyword>
<accession>A0A4R7HYG3</accession>
<evidence type="ECO:0000256" key="4">
    <source>
        <dbReference type="ARBA" id="ARBA00022989"/>
    </source>
</evidence>
<dbReference type="Pfam" id="PF02653">
    <property type="entry name" value="BPD_transp_2"/>
    <property type="match status" value="1"/>
</dbReference>
<comment type="caution">
    <text evidence="7">The sequence shown here is derived from an EMBL/GenBank/DDBJ whole genome shotgun (WGS) entry which is preliminary data.</text>
</comment>
<dbReference type="PANTHER" id="PTHR43370">
    <property type="entry name" value="SUGAR ABC TRANSPORTER INTEGRAL MEMBRANE PROTEIN-RELATED"/>
    <property type="match status" value="1"/>
</dbReference>
<dbReference type="PANTHER" id="PTHR43370:SF1">
    <property type="entry name" value="GUANOSINE ABC TRANSPORTER PERMEASE PROTEIN NUPQ"/>
    <property type="match status" value="1"/>
</dbReference>
<dbReference type="EMBL" id="SOAU01000001">
    <property type="protein sequence ID" value="TDT15549.1"/>
    <property type="molecule type" value="Genomic_DNA"/>
</dbReference>
<dbReference type="GO" id="GO:0022857">
    <property type="term" value="F:transmembrane transporter activity"/>
    <property type="evidence" value="ECO:0007669"/>
    <property type="project" value="InterPro"/>
</dbReference>
<name>A0A4R7HYG3_9ACTN</name>
<evidence type="ECO:0000313" key="8">
    <source>
        <dbReference type="Proteomes" id="UP000294558"/>
    </source>
</evidence>
<comment type="subcellular location">
    <subcellularLocation>
        <location evidence="1">Cell membrane</location>
        <topology evidence="1">Multi-pass membrane protein</topology>
    </subcellularLocation>
</comment>
<keyword evidence="4 6" id="KW-1133">Transmembrane helix</keyword>
<feature type="transmembrane region" description="Helical" evidence="6">
    <location>
        <begin position="270"/>
        <end position="293"/>
    </location>
</feature>
<feature type="transmembrane region" description="Helical" evidence="6">
    <location>
        <begin position="402"/>
        <end position="422"/>
    </location>
</feature>
<feature type="transmembrane region" description="Helical" evidence="6">
    <location>
        <begin position="66"/>
        <end position="83"/>
    </location>
</feature>
<sequence length="465" mass="48919">MSNVADLDIADVHSGPPGPGGLGETYKSLPGWARWMITAALGILVLSIVQEIAGTSLLTSNVTSSAMLRWSIPILLAGLGGLFSERSGVVNIGLEGMMILGTWCGAWGALEFGSPWWGLLTGLIGGALGGLLHAIATVQFGVDQIVSGVAINILAPGLTRYLSERVFGEMQGGSVSQSPRLTGAGSFTIPGVSDVLETIKDWGIFFISDVADVLLGFVSNMRWFTLLSLLIVPLSAFVLMRTRFGLRVRICGENPSAGESLGVGIYRHKYVAVMISGALAGMAGAYIAIELSGLYRGGQTVGRGFIGLAALIFGNWRAFGILAGALLFSYPFGLQLIDFDASGSGVATRALLLVIAIALYATAIYLWKTGGDEAPPPDIDAADYDTPTSSYMKMVATLGGKGGGLTLLAFALGTISLIWYLLTERAAAWLPNTMPYIVVLLVLIFAAQRLRPPKAAGVPYRRGDH</sequence>
<feature type="transmembrane region" description="Helical" evidence="6">
    <location>
        <begin position="428"/>
        <end position="447"/>
    </location>
</feature>
<evidence type="ECO:0000256" key="1">
    <source>
        <dbReference type="ARBA" id="ARBA00004651"/>
    </source>
</evidence>
<feature type="transmembrane region" description="Helical" evidence="6">
    <location>
        <begin position="350"/>
        <end position="367"/>
    </location>
</feature>